<dbReference type="Pfam" id="PF13671">
    <property type="entry name" value="AAA_33"/>
    <property type="match status" value="1"/>
</dbReference>
<dbReference type="InterPro" id="IPR027417">
    <property type="entry name" value="P-loop_NTPase"/>
</dbReference>
<gene>
    <name evidence="1" type="ORF">GCM10009809_35220</name>
</gene>
<evidence type="ECO:0000313" key="1">
    <source>
        <dbReference type="EMBL" id="GAA1736985.1"/>
    </source>
</evidence>
<evidence type="ECO:0000313" key="2">
    <source>
        <dbReference type="Proteomes" id="UP001501138"/>
    </source>
</evidence>
<dbReference type="Proteomes" id="UP001501138">
    <property type="component" value="Unassembled WGS sequence"/>
</dbReference>
<evidence type="ECO:0008006" key="3">
    <source>
        <dbReference type="Google" id="ProtNLM"/>
    </source>
</evidence>
<organism evidence="1 2">
    <name type="scientific">Isoptericola hypogeus</name>
    <dbReference type="NCBI Taxonomy" id="300179"/>
    <lineage>
        <taxon>Bacteria</taxon>
        <taxon>Bacillati</taxon>
        <taxon>Actinomycetota</taxon>
        <taxon>Actinomycetes</taxon>
        <taxon>Micrococcales</taxon>
        <taxon>Promicromonosporaceae</taxon>
        <taxon>Isoptericola</taxon>
    </lineage>
</organism>
<dbReference type="Gene3D" id="1.20.120.450">
    <property type="entry name" value="dinb family like domain"/>
    <property type="match status" value="1"/>
</dbReference>
<sequence length="361" mass="38908">MTVTILTGPPGAGKTTVAALLASDADRPTVNLTTDTFYRSIATGFVPPYLAGSQRQNDVVAAAVVGAASAYARGGYDVVLDGVVGPWFLPAFRAAAAREGWDLAYVVLRPDLETTLARARDRADSELRDPSAVQSMHAAFADLGDLEPHARDTRAEEPAATAAAIRAALDDGTLRLRQPSMPSPTDERTEPPLRADEVTTLRAYLDYHRDTLRLKTAGLTAEQLRTAHAPSTLTLGGLLKHLALVESDWFADVLAGGSVMAPFDTVDWDADRDWEFHTAADDSPDELRALFDAAVADADRRIDAALATPEGLDRLSSRESRRPGEGAFSLRWILVHMIEEYARHNGHADLLREAVDGTTGE</sequence>
<dbReference type="InterPro" id="IPR034660">
    <property type="entry name" value="DinB/YfiT-like"/>
</dbReference>
<dbReference type="Pfam" id="PF04978">
    <property type="entry name" value="MST"/>
    <property type="match status" value="1"/>
</dbReference>
<dbReference type="SUPFAM" id="SSF109854">
    <property type="entry name" value="DinB/YfiT-like putative metalloenzymes"/>
    <property type="match status" value="1"/>
</dbReference>
<dbReference type="Gene3D" id="3.40.50.300">
    <property type="entry name" value="P-loop containing nucleotide triphosphate hydrolases"/>
    <property type="match status" value="1"/>
</dbReference>
<dbReference type="SUPFAM" id="SSF52540">
    <property type="entry name" value="P-loop containing nucleoside triphosphate hydrolases"/>
    <property type="match status" value="1"/>
</dbReference>
<protein>
    <recommendedName>
        <fullName evidence="3">AAA domain-containing protein</fullName>
    </recommendedName>
</protein>
<reference evidence="2" key="1">
    <citation type="journal article" date="2019" name="Int. J. Syst. Evol. Microbiol.">
        <title>The Global Catalogue of Microorganisms (GCM) 10K type strain sequencing project: providing services to taxonomists for standard genome sequencing and annotation.</title>
        <authorList>
            <consortium name="The Broad Institute Genomics Platform"/>
            <consortium name="The Broad Institute Genome Sequencing Center for Infectious Disease"/>
            <person name="Wu L."/>
            <person name="Ma J."/>
        </authorList>
    </citation>
    <scope>NUCLEOTIDE SEQUENCE [LARGE SCALE GENOMIC DNA]</scope>
    <source>
        <strain evidence="2">JCM 15589</strain>
    </source>
</reference>
<dbReference type="InterPro" id="IPR007061">
    <property type="entry name" value="MST-like"/>
</dbReference>
<dbReference type="EMBL" id="BAAAPM010000008">
    <property type="protein sequence ID" value="GAA1736985.1"/>
    <property type="molecule type" value="Genomic_DNA"/>
</dbReference>
<name>A0ABP4VSY4_9MICO</name>
<proteinExistence type="predicted"/>
<keyword evidence="2" id="KW-1185">Reference proteome</keyword>
<accession>A0ABP4VSY4</accession>
<comment type="caution">
    <text evidence="1">The sequence shown here is derived from an EMBL/GenBank/DDBJ whole genome shotgun (WGS) entry which is preliminary data.</text>
</comment>